<gene>
    <name evidence="2" type="ORF">XENOCAPTIV_002989</name>
</gene>
<organism evidence="2 3">
    <name type="scientific">Xenoophorus captivus</name>
    <dbReference type="NCBI Taxonomy" id="1517983"/>
    <lineage>
        <taxon>Eukaryota</taxon>
        <taxon>Metazoa</taxon>
        <taxon>Chordata</taxon>
        <taxon>Craniata</taxon>
        <taxon>Vertebrata</taxon>
        <taxon>Euteleostomi</taxon>
        <taxon>Actinopterygii</taxon>
        <taxon>Neopterygii</taxon>
        <taxon>Teleostei</taxon>
        <taxon>Neoteleostei</taxon>
        <taxon>Acanthomorphata</taxon>
        <taxon>Ovalentaria</taxon>
        <taxon>Atherinomorphae</taxon>
        <taxon>Cyprinodontiformes</taxon>
        <taxon>Goodeidae</taxon>
        <taxon>Xenoophorus</taxon>
    </lineage>
</organism>
<proteinExistence type="predicted"/>
<evidence type="ECO:0000313" key="3">
    <source>
        <dbReference type="Proteomes" id="UP001434883"/>
    </source>
</evidence>
<evidence type="ECO:0000313" key="2">
    <source>
        <dbReference type="EMBL" id="MEQ2191823.1"/>
    </source>
</evidence>
<reference evidence="2 3" key="1">
    <citation type="submission" date="2021-06" db="EMBL/GenBank/DDBJ databases">
        <authorList>
            <person name="Palmer J.M."/>
        </authorList>
    </citation>
    <scope>NUCLEOTIDE SEQUENCE [LARGE SCALE GENOMIC DNA]</scope>
    <source>
        <strain evidence="2 3">XC_2019</strain>
        <tissue evidence="2">Muscle</tissue>
    </source>
</reference>
<dbReference type="EMBL" id="JAHRIN010001306">
    <property type="protein sequence ID" value="MEQ2191823.1"/>
    <property type="molecule type" value="Genomic_DNA"/>
</dbReference>
<sequence length="131" mass="14409">MGGRTLGPRPLKGWVTGGIGVLSFFMVTLIPGLYCELPFQTCTSHHQNKISKRSVSPPPIDKCLRDFGGIELNYTLGSTTAFQIDLCTVINCGDEFIYFAEVDFYLGTNQQTSVYCTDNTTNRVTESGNPL</sequence>
<keyword evidence="1" id="KW-1133">Transmembrane helix</keyword>
<feature type="transmembrane region" description="Helical" evidence="1">
    <location>
        <begin position="12"/>
        <end position="34"/>
    </location>
</feature>
<keyword evidence="1" id="KW-0472">Membrane</keyword>
<protein>
    <submittedName>
        <fullName evidence="2">Uncharacterized protein</fullName>
    </submittedName>
</protein>
<dbReference type="Proteomes" id="UP001434883">
    <property type="component" value="Unassembled WGS sequence"/>
</dbReference>
<accession>A0ABV0Q7P7</accession>
<evidence type="ECO:0000256" key="1">
    <source>
        <dbReference type="SAM" id="Phobius"/>
    </source>
</evidence>
<keyword evidence="3" id="KW-1185">Reference proteome</keyword>
<keyword evidence="1" id="KW-0812">Transmembrane</keyword>
<comment type="caution">
    <text evidence="2">The sequence shown here is derived from an EMBL/GenBank/DDBJ whole genome shotgun (WGS) entry which is preliminary data.</text>
</comment>
<name>A0ABV0Q7P7_9TELE</name>